<evidence type="ECO:0000256" key="1">
    <source>
        <dbReference type="SAM" id="MobiDB-lite"/>
    </source>
</evidence>
<sequence length="199" mass="23467">MLNVHQQVLERRKRRPRARICWTCWMRPLLGQQLPRKELRPSEANQLTPKRPLPRSQMTLQSHALVVDPAQLLPTARPPSPRAVQKLGHQPNRILGQEPKMEGPLVRLQSRLHAQPLLHDQLRNQQNVLEVPLQKEPDLLRRNQWSRSRHPKLRPLFQKFPDILKQLSFILFFATIFILIFEAFNFYQHLLKLADIANP</sequence>
<keyword evidence="2" id="KW-0472">Membrane</keyword>
<dbReference type="Proteomes" id="UP000827892">
    <property type="component" value="Chromosome III"/>
</dbReference>
<evidence type="ECO:0000313" key="4">
    <source>
        <dbReference type="Proteomes" id="UP000827892"/>
    </source>
</evidence>
<name>A0AAE9D8W7_CAEBR</name>
<proteinExistence type="predicted"/>
<organism evidence="3 4">
    <name type="scientific">Caenorhabditis briggsae</name>
    <dbReference type="NCBI Taxonomy" id="6238"/>
    <lineage>
        <taxon>Eukaryota</taxon>
        <taxon>Metazoa</taxon>
        <taxon>Ecdysozoa</taxon>
        <taxon>Nematoda</taxon>
        <taxon>Chromadorea</taxon>
        <taxon>Rhabditida</taxon>
        <taxon>Rhabditina</taxon>
        <taxon>Rhabditomorpha</taxon>
        <taxon>Rhabditoidea</taxon>
        <taxon>Rhabditidae</taxon>
        <taxon>Peloderinae</taxon>
        <taxon>Caenorhabditis</taxon>
    </lineage>
</organism>
<dbReference type="EMBL" id="CP090893">
    <property type="protein sequence ID" value="ULT98768.1"/>
    <property type="molecule type" value="Genomic_DNA"/>
</dbReference>
<reference evidence="3 4" key="1">
    <citation type="submission" date="2022-05" db="EMBL/GenBank/DDBJ databases">
        <title>Chromosome-level reference genomes for two strains of Caenorhabditis briggsae: an improved platform for comparative genomics.</title>
        <authorList>
            <person name="Stevens L."/>
            <person name="Andersen E.C."/>
        </authorList>
    </citation>
    <scope>NUCLEOTIDE SEQUENCE [LARGE SCALE GENOMIC DNA]</scope>
    <source>
        <strain evidence="3">QX1410_ONT</strain>
        <tissue evidence="3">Whole-organism</tissue>
    </source>
</reference>
<evidence type="ECO:0000313" key="3">
    <source>
        <dbReference type="EMBL" id="ULT98768.1"/>
    </source>
</evidence>
<keyword evidence="2" id="KW-0812">Transmembrane</keyword>
<protein>
    <submittedName>
        <fullName evidence="3">Uncharacterized protein</fullName>
    </submittedName>
</protein>
<feature type="transmembrane region" description="Helical" evidence="2">
    <location>
        <begin position="167"/>
        <end position="187"/>
    </location>
</feature>
<dbReference type="AlphaFoldDB" id="A0AAE9D8W7"/>
<accession>A0AAE9D8W7</accession>
<feature type="region of interest" description="Disordered" evidence="1">
    <location>
        <begin position="76"/>
        <end position="96"/>
    </location>
</feature>
<evidence type="ECO:0000256" key="2">
    <source>
        <dbReference type="SAM" id="Phobius"/>
    </source>
</evidence>
<gene>
    <name evidence="3" type="ORF">L3Y34_000255</name>
</gene>
<keyword evidence="2" id="KW-1133">Transmembrane helix</keyword>